<evidence type="ECO:0000259" key="11">
    <source>
        <dbReference type="Pfam" id="PF03600"/>
    </source>
</evidence>
<feature type="transmembrane region" description="Helical" evidence="10">
    <location>
        <begin position="219"/>
        <end position="237"/>
    </location>
</feature>
<keyword evidence="8 10" id="KW-1133">Transmembrane helix</keyword>
<feature type="transmembrane region" description="Helical" evidence="10">
    <location>
        <begin position="21"/>
        <end position="38"/>
    </location>
</feature>
<keyword evidence="7" id="KW-0059">Arsenical resistance</keyword>
<dbReference type="GO" id="GO:0046685">
    <property type="term" value="P:response to arsenic-containing substance"/>
    <property type="evidence" value="ECO:0007669"/>
    <property type="project" value="UniProtKB-KW"/>
</dbReference>
<dbReference type="Pfam" id="PF03600">
    <property type="entry name" value="CitMHS"/>
    <property type="match status" value="1"/>
</dbReference>
<dbReference type="PANTHER" id="PTHR43302:SF5">
    <property type="entry name" value="TRANSPORTER ARSB-RELATED"/>
    <property type="match status" value="1"/>
</dbReference>
<feature type="transmembrane region" description="Helical" evidence="10">
    <location>
        <begin position="178"/>
        <end position="198"/>
    </location>
</feature>
<evidence type="ECO:0000256" key="5">
    <source>
        <dbReference type="ARBA" id="ARBA00022475"/>
    </source>
</evidence>
<feature type="transmembrane region" description="Helical" evidence="10">
    <location>
        <begin position="282"/>
        <end position="301"/>
    </location>
</feature>
<accession>A0A397RST2</accession>
<keyword evidence="4" id="KW-0813">Transport</keyword>
<dbReference type="InterPro" id="IPR004680">
    <property type="entry name" value="Cit_transptr-like_dom"/>
</dbReference>
<evidence type="ECO:0000256" key="2">
    <source>
        <dbReference type="ARBA" id="ARBA00006433"/>
    </source>
</evidence>
<evidence type="ECO:0000256" key="9">
    <source>
        <dbReference type="ARBA" id="ARBA00023136"/>
    </source>
</evidence>
<dbReference type="InterPro" id="IPR000802">
    <property type="entry name" value="Arsenical_pump_ArsB"/>
</dbReference>
<feature type="transmembrane region" description="Helical" evidence="10">
    <location>
        <begin position="94"/>
        <end position="127"/>
    </location>
</feature>
<comment type="caution">
    <text evidence="12">The sequence shown here is derived from an EMBL/GenBank/DDBJ whole genome shotgun (WGS) entry which is preliminary data.</text>
</comment>
<evidence type="ECO:0000256" key="4">
    <source>
        <dbReference type="ARBA" id="ARBA00022448"/>
    </source>
</evidence>
<keyword evidence="13" id="KW-1185">Reference proteome</keyword>
<evidence type="ECO:0000313" key="13">
    <source>
        <dbReference type="Proteomes" id="UP000266506"/>
    </source>
</evidence>
<feature type="transmembrane region" description="Helical" evidence="10">
    <location>
        <begin position="400"/>
        <end position="417"/>
    </location>
</feature>
<dbReference type="RefSeq" id="WP_211321070.1">
    <property type="nucleotide sequence ID" value="NZ_QXEV01000018.1"/>
</dbReference>
<dbReference type="GO" id="GO:0015105">
    <property type="term" value="F:arsenite transmembrane transporter activity"/>
    <property type="evidence" value="ECO:0007669"/>
    <property type="project" value="InterPro"/>
</dbReference>
<keyword evidence="6 10" id="KW-0812">Transmembrane</keyword>
<proteinExistence type="inferred from homology"/>
<evidence type="ECO:0000256" key="7">
    <source>
        <dbReference type="ARBA" id="ARBA00022849"/>
    </source>
</evidence>
<evidence type="ECO:0000256" key="3">
    <source>
        <dbReference type="ARBA" id="ARBA00009843"/>
    </source>
</evidence>
<protein>
    <submittedName>
        <fullName evidence="12">Arsenite efflux membrane protein ArsB</fullName>
    </submittedName>
</protein>
<comment type="subcellular location">
    <subcellularLocation>
        <location evidence="1">Cell membrane</location>
        <topology evidence="1">Multi-pass membrane protein</topology>
    </subcellularLocation>
</comment>
<feature type="transmembrane region" description="Helical" evidence="10">
    <location>
        <begin position="243"/>
        <end position="266"/>
    </location>
</feature>
<dbReference type="PANTHER" id="PTHR43302">
    <property type="entry name" value="TRANSPORTER ARSB-RELATED"/>
    <property type="match status" value="1"/>
</dbReference>
<keyword evidence="9 10" id="KW-0472">Membrane</keyword>
<sequence>MFVCILKFPVLRIKKVTLDTFFIPLLLAAILLICLPGFDQKAYFNSLISNNELNPLKILVLFISISLISISLDEAGFFRYIASIFIDKYRKSQYMLFFVLYTLISIITIFTSNDIVILTFTPFILYFSKKGNINPIPYLVMEFTAANTWSMVLSIGNPTNIYLSSIFHLDFLEYFLKMLLPAAFTGIASILVLLLLFHKSLSKKIEVFEFEKSKIENKTICIVSGIHLLSTTILLAISNYIHFEMWIICLSFAISLLIFLFTYALITKKKRYIKGTLRRAPYSLIPFILSMYTIIVALNGYGIFEEIGNLFHNTNNTVEPLLYLSSSTLSCNIVNNIPMTMMYGSILNNTENVKLVYATIMGSNIGALLTPVGALAGIMWMRILKENDIKYNFLDFMKNGLLITLFLLISTGISLFII</sequence>
<dbReference type="InParanoid" id="A0A397RST2"/>
<evidence type="ECO:0000256" key="1">
    <source>
        <dbReference type="ARBA" id="ARBA00004651"/>
    </source>
</evidence>
<feature type="transmembrane region" description="Helical" evidence="10">
    <location>
        <begin position="58"/>
        <end position="82"/>
    </location>
</feature>
<evidence type="ECO:0000313" key="12">
    <source>
        <dbReference type="EMBL" id="RIA75489.1"/>
    </source>
</evidence>
<feature type="transmembrane region" description="Helical" evidence="10">
    <location>
        <begin position="355"/>
        <end position="380"/>
    </location>
</feature>
<reference evidence="12 13" key="1">
    <citation type="submission" date="2018-08" db="EMBL/GenBank/DDBJ databases">
        <title>Genomic Encyclopedia of Archaeal and Bacterial Type Strains, Phase II (KMG-II): from individual species to whole genera.</title>
        <authorList>
            <person name="Goeker M."/>
        </authorList>
    </citation>
    <scope>NUCLEOTIDE SEQUENCE [LARGE SCALE GENOMIC DNA]</scope>
    <source>
        <strain evidence="12 13">ATCC 27112</strain>
    </source>
</reference>
<dbReference type="FunCoup" id="A0A397RST2">
    <property type="interactions" value="156"/>
</dbReference>
<keyword evidence="5" id="KW-1003">Cell membrane</keyword>
<dbReference type="AlphaFoldDB" id="A0A397RST2"/>
<dbReference type="Proteomes" id="UP000266506">
    <property type="component" value="Unassembled WGS sequence"/>
</dbReference>
<comment type="similarity">
    <text evidence="2">Belongs to the ArsB family.</text>
</comment>
<evidence type="ECO:0000256" key="8">
    <source>
        <dbReference type="ARBA" id="ARBA00022989"/>
    </source>
</evidence>
<organism evidence="12 13">
    <name type="scientific">Anaeroplasma bactoclasticum</name>
    <dbReference type="NCBI Taxonomy" id="2088"/>
    <lineage>
        <taxon>Bacteria</taxon>
        <taxon>Bacillati</taxon>
        <taxon>Mycoplasmatota</taxon>
        <taxon>Mollicutes</taxon>
        <taxon>Anaeroplasmatales</taxon>
        <taxon>Anaeroplasmataceae</taxon>
        <taxon>Anaeroplasma</taxon>
    </lineage>
</organism>
<gene>
    <name evidence="12" type="ORF">EI71_01454</name>
</gene>
<dbReference type="EMBL" id="QXEV01000018">
    <property type="protein sequence ID" value="RIA75489.1"/>
    <property type="molecule type" value="Genomic_DNA"/>
</dbReference>
<dbReference type="PRINTS" id="PR00758">
    <property type="entry name" value="ARSENICPUMP"/>
</dbReference>
<comment type="similarity">
    <text evidence="3">Belongs to the CitM (TC 2.A.11) transporter family.</text>
</comment>
<name>A0A397RST2_9MOLU</name>
<evidence type="ECO:0000256" key="6">
    <source>
        <dbReference type="ARBA" id="ARBA00022692"/>
    </source>
</evidence>
<evidence type="ECO:0000256" key="10">
    <source>
        <dbReference type="SAM" id="Phobius"/>
    </source>
</evidence>
<dbReference type="GO" id="GO:0005886">
    <property type="term" value="C:plasma membrane"/>
    <property type="evidence" value="ECO:0007669"/>
    <property type="project" value="UniProtKB-SubCell"/>
</dbReference>
<feature type="domain" description="Citrate transporter-like" evidence="11">
    <location>
        <begin position="26"/>
        <end position="347"/>
    </location>
</feature>